<gene>
    <name evidence="1" type="ORF">K443DRAFT_611736</name>
</gene>
<evidence type="ECO:0000313" key="1">
    <source>
        <dbReference type="EMBL" id="KIK00424.1"/>
    </source>
</evidence>
<dbReference type="AlphaFoldDB" id="A0A0C9XFN1"/>
<protein>
    <submittedName>
        <fullName evidence="1">Uncharacterized protein</fullName>
    </submittedName>
</protein>
<dbReference type="PROSITE" id="PS51257">
    <property type="entry name" value="PROKAR_LIPOPROTEIN"/>
    <property type="match status" value="1"/>
</dbReference>
<evidence type="ECO:0000313" key="2">
    <source>
        <dbReference type="Proteomes" id="UP000054477"/>
    </source>
</evidence>
<proteinExistence type="predicted"/>
<dbReference type="Proteomes" id="UP000054477">
    <property type="component" value="Unassembled WGS sequence"/>
</dbReference>
<reference evidence="1 2" key="1">
    <citation type="submission" date="2014-04" db="EMBL/GenBank/DDBJ databases">
        <authorList>
            <consortium name="DOE Joint Genome Institute"/>
            <person name="Kuo A."/>
            <person name="Kohler A."/>
            <person name="Nagy L.G."/>
            <person name="Floudas D."/>
            <person name="Copeland A."/>
            <person name="Barry K.W."/>
            <person name="Cichocki N."/>
            <person name="Veneault-Fourrey C."/>
            <person name="LaButti K."/>
            <person name="Lindquist E.A."/>
            <person name="Lipzen A."/>
            <person name="Lundell T."/>
            <person name="Morin E."/>
            <person name="Murat C."/>
            <person name="Sun H."/>
            <person name="Tunlid A."/>
            <person name="Henrissat B."/>
            <person name="Grigoriev I.V."/>
            <person name="Hibbett D.S."/>
            <person name="Martin F."/>
            <person name="Nordberg H.P."/>
            <person name="Cantor M.N."/>
            <person name="Hua S.X."/>
        </authorList>
    </citation>
    <scope>NUCLEOTIDE SEQUENCE [LARGE SCALE GENOMIC DNA]</scope>
    <source>
        <strain evidence="1 2">LaAM-08-1</strain>
    </source>
</reference>
<organism evidence="1 2">
    <name type="scientific">Laccaria amethystina LaAM-08-1</name>
    <dbReference type="NCBI Taxonomy" id="1095629"/>
    <lineage>
        <taxon>Eukaryota</taxon>
        <taxon>Fungi</taxon>
        <taxon>Dikarya</taxon>
        <taxon>Basidiomycota</taxon>
        <taxon>Agaricomycotina</taxon>
        <taxon>Agaricomycetes</taxon>
        <taxon>Agaricomycetidae</taxon>
        <taxon>Agaricales</taxon>
        <taxon>Agaricineae</taxon>
        <taxon>Hydnangiaceae</taxon>
        <taxon>Laccaria</taxon>
    </lineage>
</organism>
<dbReference type="HOGENOM" id="CLU_2038462_0_0_1"/>
<sequence>MDRNSSSQPSSSMITCSCQESTSTLLSTHSPLHLLQRAISSPCPCSEPIAPPPLSFISSPYACSPLPSIPATIRPMLAVSITHLQQVTSHILPPSLPSLTRYIIVADVMDGLYRALRLNST</sequence>
<accession>A0A0C9XFN1</accession>
<dbReference type="EMBL" id="KN838626">
    <property type="protein sequence ID" value="KIK00424.1"/>
    <property type="molecule type" value="Genomic_DNA"/>
</dbReference>
<name>A0A0C9XFN1_9AGAR</name>
<reference evidence="2" key="2">
    <citation type="submission" date="2015-01" db="EMBL/GenBank/DDBJ databases">
        <title>Evolutionary Origins and Diversification of the Mycorrhizal Mutualists.</title>
        <authorList>
            <consortium name="DOE Joint Genome Institute"/>
            <consortium name="Mycorrhizal Genomics Consortium"/>
            <person name="Kohler A."/>
            <person name="Kuo A."/>
            <person name="Nagy L.G."/>
            <person name="Floudas D."/>
            <person name="Copeland A."/>
            <person name="Barry K.W."/>
            <person name="Cichocki N."/>
            <person name="Veneault-Fourrey C."/>
            <person name="LaButti K."/>
            <person name="Lindquist E.A."/>
            <person name="Lipzen A."/>
            <person name="Lundell T."/>
            <person name="Morin E."/>
            <person name="Murat C."/>
            <person name="Riley R."/>
            <person name="Ohm R."/>
            <person name="Sun H."/>
            <person name="Tunlid A."/>
            <person name="Henrissat B."/>
            <person name="Grigoriev I.V."/>
            <person name="Hibbett D.S."/>
            <person name="Martin F."/>
        </authorList>
    </citation>
    <scope>NUCLEOTIDE SEQUENCE [LARGE SCALE GENOMIC DNA]</scope>
    <source>
        <strain evidence="2">LaAM-08-1</strain>
    </source>
</reference>
<keyword evidence="2" id="KW-1185">Reference proteome</keyword>